<keyword evidence="2 3" id="KW-0802">TPR repeat</keyword>
<accession>A0ABV3Z7K8</accession>
<keyword evidence="6" id="KW-1185">Reference proteome</keyword>
<evidence type="ECO:0000313" key="6">
    <source>
        <dbReference type="Proteomes" id="UP001560685"/>
    </source>
</evidence>
<dbReference type="InterPro" id="IPR011990">
    <property type="entry name" value="TPR-like_helical_dom_sf"/>
</dbReference>
<feature type="repeat" description="TPR" evidence="3">
    <location>
        <begin position="102"/>
        <end position="135"/>
    </location>
</feature>
<feature type="signal peptide" evidence="4">
    <location>
        <begin position="1"/>
        <end position="23"/>
    </location>
</feature>
<evidence type="ECO:0000256" key="4">
    <source>
        <dbReference type="SAM" id="SignalP"/>
    </source>
</evidence>
<dbReference type="EMBL" id="JBEHZE010000001">
    <property type="protein sequence ID" value="MEX6634182.1"/>
    <property type="molecule type" value="Genomic_DNA"/>
</dbReference>
<dbReference type="Gene3D" id="1.25.40.10">
    <property type="entry name" value="Tetratricopeptide repeat domain"/>
    <property type="match status" value="2"/>
</dbReference>
<evidence type="ECO:0000256" key="2">
    <source>
        <dbReference type="ARBA" id="ARBA00022803"/>
    </source>
</evidence>
<gene>
    <name evidence="5" type="ORF">ABFZ84_11565</name>
</gene>
<name>A0ABV3Z7K8_9PROT</name>
<dbReference type="SUPFAM" id="SSF48452">
    <property type="entry name" value="TPR-like"/>
    <property type="match status" value="1"/>
</dbReference>
<dbReference type="RefSeq" id="WP_369314171.1">
    <property type="nucleotide sequence ID" value="NZ_JBEHZE010000001.1"/>
</dbReference>
<dbReference type="InterPro" id="IPR019734">
    <property type="entry name" value="TPR_rpt"/>
</dbReference>
<feature type="repeat" description="TPR" evidence="3">
    <location>
        <begin position="137"/>
        <end position="170"/>
    </location>
</feature>
<dbReference type="InterPro" id="IPR050498">
    <property type="entry name" value="Ycf3"/>
</dbReference>
<keyword evidence="1" id="KW-0677">Repeat</keyword>
<sequence>MPNLRQVFCSVALLMLFPNTSMAQLSVTTIGATEASACYQDASSSLTHDTGNCDTALRGGDLMRGDQKKTLVNRGVILNRAGAFEDARADFDAAIAIDDNLAEAYLNRGNSFYLAQQFDAALADYDRALALAITKPWAAWYNIGLVYEAIKKPDMARKAFQNALNANPEFTQAQQKLEKLR</sequence>
<dbReference type="PANTHER" id="PTHR44858">
    <property type="entry name" value="TETRATRICOPEPTIDE REPEAT PROTEIN 6"/>
    <property type="match status" value="1"/>
</dbReference>
<organism evidence="5 6">
    <name type="scientific">Hyphococcus lacteus</name>
    <dbReference type="NCBI Taxonomy" id="3143536"/>
    <lineage>
        <taxon>Bacteria</taxon>
        <taxon>Pseudomonadati</taxon>
        <taxon>Pseudomonadota</taxon>
        <taxon>Alphaproteobacteria</taxon>
        <taxon>Parvularculales</taxon>
        <taxon>Parvularculaceae</taxon>
        <taxon>Hyphococcus</taxon>
    </lineage>
</organism>
<evidence type="ECO:0000313" key="5">
    <source>
        <dbReference type="EMBL" id="MEX6634182.1"/>
    </source>
</evidence>
<dbReference type="Pfam" id="PF00515">
    <property type="entry name" value="TPR_1"/>
    <property type="match status" value="2"/>
</dbReference>
<dbReference type="PANTHER" id="PTHR44858:SF1">
    <property type="entry name" value="UDP-N-ACETYLGLUCOSAMINE--PEPTIDE N-ACETYLGLUCOSAMINYLTRANSFERASE SPINDLY-RELATED"/>
    <property type="match status" value="1"/>
</dbReference>
<evidence type="ECO:0000256" key="1">
    <source>
        <dbReference type="ARBA" id="ARBA00022737"/>
    </source>
</evidence>
<comment type="caution">
    <text evidence="5">The sequence shown here is derived from an EMBL/GenBank/DDBJ whole genome shotgun (WGS) entry which is preliminary data.</text>
</comment>
<keyword evidence="4" id="KW-0732">Signal</keyword>
<proteinExistence type="predicted"/>
<dbReference type="SMART" id="SM00028">
    <property type="entry name" value="TPR"/>
    <property type="match status" value="3"/>
</dbReference>
<dbReference type="PROSITE" id="PS50005">
    <property type="entry name" value="TPR"/>
    <property type="match status" value="2"/>
</dbReference>
<protein>
    <submittedName>
        <fullName evidence="5">Tetratricopeptide repeat protein</fullName>
    </submittedName>
</protein>
<evidence type="ECO:0000256" key="3">
    <source>
        <dbReference type="PROSITE-ProRule" id="PRU00339"/>
    </source>
</evidence>
<reference evidence="5 6" key="1">
    <citation type="submission" date="2024-05" db="EMBL/GenBank/DDBJ databases">
        <title>Three bacterial strains, DH-69, EH-24, and ECK-19 isolated from coastal sediments.</title>
        <authorList>
            <person name="Ye Y.-Q."/>
            <person name="Du Z.-J."/>
        </authorList>
    </citation>
    <scope>NUCLEOTIDE SEQUENCE [LARGE SCALE GENOMIC DNA]</scope>
    <source>
        <strain evidence="5 6">ECK-19</strain>
    </source>
</reference>
<dbReference type="Proteomes" id="UP001560685">
    <property type="component" value="Unassembled WGS sequence"/>
</dbReference>
<feature type="chain" id="PRO_5046239862" evidence="4">
    <location>
        <begin position="24"/>
        <end position="181"/>
    </location>
</feature>